<proteinExistence type="predicted"/>
<dbReference type="Proteomes" id="UP001228905">
    <property type="component" value="Unassembled WGS sequence"/>
</dbReference>
<dbReference type="InterPro" id="IPR052061">
    <property type="entry name" value="PTE-AB_protein"/>
</dbReference>
<dbReference type="PANTHER" id="PTHR47260:SF1">
    <property type="entry name" value="UPF0644 PROTEIN PB2B4.06"/>
    <property type="match status" value="1"/>
</dbReference>
<gene>
    <name evidence="2" type="ORF">QO010_002046</name>
</gene>
<dbReference type="EMBL" id="JAUSVS010000003">
    <property type="protein sequence ID" value="MDQ0464265.1"/>
    <property type="molecule type" value="Genomic_DNA"/>
</dbReference>
<evidence type="ECO:0000259" key="1">
    <source>
        <dbReference type="Pfam" id="PF03061"/>
    </source>
</evidence>
<name>A0ABU0IS66_9CAUL</name>
<evidence type="ECO:0000313" key="3">
    <source>
        <dbReference type="Proteomes" id="UP001228905"/>
    </source>
</evidence>
<dbReference type="RefSeq" id="WP_307348821.1">
    <property type="nucleotide sequence ID" value="NZ_JAUSVS010000003.1"/>
</dbReference>
<dbReference type="CDD" id="cd03443">
    <property type="entry name" value="PaaI_thioesterase"/>
    <property type="match status" value="1"/>
</dbReference>
<sequence length="151" mass="15905">METIVAEAPQAPAAQDDLSTTMGLVRRIAVDPEGKAALEYRAGLHMCHSGGVVQGGFISGWLDAAMAHAAMAMTGFEMTPMSLELKVSFFRPTRPGLVVAEAWVERRGGSTCFMEARLLDPAGEVLAKASSTVRMIPRGKVEAASKAAAEA</sequence>
<dbReference type="Gene3D" id="3.10.129.10">
    <property type="entry name" value="Hotdog Thioesterase"/>
    <property type="match status" value="1"/>
</dbReference>
<reference evidence="2 3" key="1">
    <citation type="submission" date="2023-07" db="EMBL/GenBank/DDBJ databases">
        <title>Genomic Encyclopedia of Type Strains, Phase IV (KMG-IV): sequencing the most valuable type-strain genomes for metagenomic binning, comparative biology and taxonomic classification.</title>
        <authorList>
            <person name="Goeker M."/>
        </authorList>
    </citation>
    <scope>NUCLEOTIDE SEQUENCE [LARGE SCALE GENOMIC DNA]</scope>
    <source>
        <strain evidence="2 3">DSM 18695</strain>
    </source>
</reference>
<protein>
    <submittedName>
        <fullName evidence="2">Uncharacterized protein (TIGR00369 family)</fullName>
    </submittedName>
</protein>
<feature type="domain" description="Thioesterase" evidence="1">
    <location>
        <begin position="50"/>
        <end position="125"/>
    </location>
</feature>
<dbReference type="PANTHER" id="PTHR47260">
    <property type="entry name" value="UPF0644 PROTEIN PB2B4.06"/>
    <property type="match status" value="1"/>
</dbReference>
<dbReference type="SUPFAM" id="SSF54637">
    <property type="entry name" value="Thioesterase/thiol ester dehydrase-isomerase"/>
    <property type="match status" value="1"/>
</dbReference>
<dbReference type="InterPro" id="IPR029069">
    <property type="entry name" value="HotDog_dom_sf"/>
</dbReference>
<keyword evidence="3" id="KW-1185">Reference proteome</keyword>
<accession>A0ABU0IS66</accession>
<dbReference type="Pfam" id="PF03061">
    <property type="entry name" value="4HBT"/>
    <property type="match status" value="1"/>
</dbReference>
<dbReference type="InterPro" id="IPR006683">
    <property type="entry name" value="Thioestr_dom"/>
</dbReference>
<organism evidence="2 3">
    <name type="scientific">Caulobacter ginsengisoli</name>
    <dbReference type="NCBI Taxonomy" id="400775"/>
    <lineage>
        <taxon>Bacteria</taxon>
        <taxon>Pseudomonadati</taxon>
        <taxon>Pseudomonadota</taxon>
        <taxon>Alphaproteobacteria</taxon>
        <taxon>Caulobacterales</taxon>
        <taxon>Caulobacteraceae</taxon>
        <taxon>Caulobacter</taxon>
    </lineage>
</organism>
<evidence type="ECO:0000313" key="2">
    <source>
        <dbReference type="EMBL" id="MDQ0464265.1"/>
    </source>
</evidence>
<comment type="caution">
    <text evidence="2">The sequence shown here is derived from an EMBL/GenBank/DDBJ whole genome shotgun (WGS) entry which is preliminary data.</text>
</comment>